<evidence type="ECO:0000256" key="2">
    <source>
        <dbReference type="ARBA" id="ARBA00012513"/>
    </source>
</evidence>
<dbReference type="SUPFAM" id="SSF56112">
    <property type="entry name" value="Protein kinase-like (PK-like)"/>
    <property type="match status" value="1"/>
</dbReference>
<dbReference type="Gene3D" id="3.30.200.20">
    <property type="entry name" value="Phosphorylase Kinase, domain 1"/>
    <property type="match status" value="1"/>
</dbReference>
<dbReference type="PROSITE" id="PS50011">
    <property type="entry name" value="PROTEIN_KINASE_DOM"/>
    <property type="match status" value="1"/>
</dbReference>
<evidence type="ECO:0000256" key="17">
    <source>
        <dbReference type="SAM" id="SignalP"/>
    </source>
</evidence>
<keyword evidence="9 15" id="KW-0067">ATP-binding</keyword>
<evidence type="ECO:0000256" key="4">
    <source>
        <dbReference type="ARBA" id="ARBA00022679"/>
    </source>
</evidence>
<feature type="domain" description="Protein kinase" evidence="18">
    <location>
        <begin position="340"/>
        <end position="630"/>
    </location>
</feature>
<feature type="signal peptide" evidence="17">
    <location>
        <begin position="1"/>
        <end position="24"/>
    </location>
</feature>
<evidence type="ECO:0000256" key="3">
    <source>
        <dbReference type="ARBA" id="ARBA00022527"/>
    </source>
</evidence>
<comment type="caution">
    <text evidence="19">The sequence shown here is derived from an EMBL/GenBank/DDBJ whole genome shotgun (WGS) entry which is preliminary data.</text>
</comment>
<evidence type="ECO:0000256" key="8">
    <source>
        <dbReference type="ARBA" id="ARBA00022777"/>
    </source>
</evidence>
<evidence type="ECO:0000256" key="13">
    <source>
        <dbReference type="ARBA" id="ARBA00047899"/>
    </source>
</evidence>
<sequence>MAGPPFLFPLLPLLFPCLFISIAAQSNTTYPSCHSYNSCNGLNISYPFWRIDDDRTQYCGYQAFGINCSDINGTDRPMMKFGNNSYYVRQIFYEASDIILVDENVFPISPLQILEGDRCPTVRHNIDFHSLPLNFSPFNANLSFHYNCNRIPDFATEIPCPESDSGGRKSCVNVMRWDTEDFDWSNYSCGDHVVKTVFDKDLPDRETLGLEYGVALGKGFELRWWGREACGECEKSNGRCGYNNSTRESMCFCSDGTTTTDHCNKGTNLKTKLIIGCLGVVLGMVLIFITFCIIKPSSSNFIAIFKRKTEDDKNVEVFIMKYGSLGMKRYNYADIKKITNSFHVKLGQGGFGTVFKGKLSDGRPVAVKVLNTSKASGQEFINEVASIGRTSHVNIVTLLGFSFDHKKRALIYEYMPNGSLEKYIYRHVPLKTSENLGVEKLYEVALGIARGLDYLHRGCNTRILHLDIKPHNILLDEDFCPKIADFGLAKLYSRKESIVSMLEARGTIGYIAPEVFNRNFGGVSNKSDVYSYGMLILEMVGGRKNVDVAVGSGNTSEIYFPYWVYNRLKKDEILLDGVTTIEENDYARKMTIVGLWCIQANPVQRPSTSKVIEMLEGSMEELEMPPKPFFSSPPRSPITTFNISQEESQDHCSSTKNVPTWSLVSPSLNFFIYATYIINQLVEVVLSTISKTMAGPPFLFPLLPLLFPCLFISIAAQSNPTCPSSEFCGEISIKYPFWKIDDDQTQHCGYQGFGINCSTINEIDHPVMKIGNNSYYVRQIIYDVRRVILIDDYVFPIEPVSQPNYPNSCPTVRHNIDFHSLPLNFTEYNVNLSFHFNCNGTPNFATEIPCPGSNSGGRKSCVNVMRPETEDFDWSTFSCTEDVVKTVLNHSDLYAGTLGREYGFALGRGFELKWGMLEGCGKCEKSNGRCGYNNSTQESMCFCPDGRTTTDYCNKGTFQFYIPVLPLD</sequence>
<dbReference type="Proteomes" id="UP001172457">
    <property type="component" value="Chromosome 4"/>
</dbReference>
<dbReference type="Pfam" id="PF00069">
    <property type="entry name" value="Pkinase"/>
    <property type="match status" value="1"/>
</dbReference>
<dbReference type="GO" id="GO:0030247">
    <property type="term" value="F:polysaccharide binding"/>
    <property type="evidence" value="ECO:0007669"/>
    <property type="project" value="InterPro"/>
</dbReference>
<evidence type="ECO:0000313" key="20">
    <source>
        <dbReference type="Proteomes" id="UP001172457"/>
    </source>
</evidence>
<dbReference type="EC" id="2.7.11.1" evidence="2"/>
<dbReference type="GO" id="GO:0016020">
    <property type="term" value="C:membrane"/>
    <property type="evidence" value="ECO:0007669"/>
    <property type="project" value="UniProtKB-SubCell"/>
</dbReference>
<keyword evidence="5 16" id="KW-0812">Transmembrane</keyword>
<evidence type="ECO:0000256" key="5">
    <source>
        <dbReference type="ARBA" id="ARBA00022692"/>
    </source>
</evidence>
<evidence type="ECO:0000256" key="1">
    <source>
        <dbReference type="ARBA" id="ARBA00004479"/>
    </source>
</evidence>
<comment type="catalytic activity">
    <reaction evidence="13">
        <text>L-threonyl-[protein] + ATP = O-phospho-L-threonyl-[protein] + ADP + H(+)</text>
        <dbReference type="Rhea" id="RHEA:46608"/>
        <dbReference type="Rhea" id="RHEA-COMP:11060"/>
        <dbReference type="Rhea" id="RHEA-COMP:11605"/>
        <dbReference type="ChEBI" id="CHEBI:15378"/>
        <dbReference type="ChEBI" id="CHEBI:30013"/>
        <dbReference type="ChEBI" id="CHEBI:30616"/>
        <dbReference type="ChEBI" id="CHEBI:61977"/>
        <dbReference type="ChEBI" id="CHEBI:456216"/>
        <dbReference type="EC" id="2.7.11.1"/>
    </reaction>
</comment>
<feature type="transmembrane region" description="Helical" evidence="16">
    <location>
        <begin position="273"/>
        <end position="294"/>
    </location>
</feature>
<keyword evidence="3" id="KW-0723">Serine/threonine-protein kinase</keyword>
<dbReference type="Pfam" id="PF14380">
    <property type="entry name" value="WAK_assoc"/>
    <property type="match status" value="2"/>
</dbReference>
<keyword evidence="10 16" id="KW-1133">Transmembrane helix</keyword>
<dbReference type="InterPro" id="IPR011009">
    <property type="entry name" value="Kinase-like_dom_sf"/>
</dbReference>
<evidence type="ECO:0000256" key="11">
    <source>
        <dbReference type="ARBA" id="ARBA00023136"/>
    </source>
</evidence>
<evidence type="ECO:0000256" key="7">
    <source>
        <dbReference type="ARBA" id="ARBA00022741"/>
    </source>
</evidence>
<keyword evidence="8" id="KW-0418">Kinase</keyword>
<accession>A0AA38SXT4</accession>
<dbReference type="AlphaFoldDB" id="A0AA38SXT4"/>
<proteinExistence type="predicted"/>
<dbReference type="EMBL" id="JARYMX010000004">
    <property type="protein sequence ID" value="KAJ9550678.1"/>
    <property type="molecule type" value="Genomic_DNA"/>
</dbReference>
<keyword evidence="12" id="KW-0325">Glycoprotein</keyword>
<dbReference type="PROSITE" id="PS00108">
    <property type="entry name" value="PROTEIN_KINASE_ST"/>
    <property type="match status" value="1"/>
</dbReference>
<evidence type="ECO:0000256" key="16">
    <source>
        <dbReference type="SAM" id="Phobius"/>
    </source>
</evidence>
<evidence type="ECO:0000259" key="18">
    <source>
        <dbReference type="PROSITE" id="PS50011"/>
    </source>
</evidence>
<evidence type="ECO:0000256" key="15">
    <source>
        <dbReference type="PROSITE-ProRule" id="PRU10141"/>
    </source>
</evidence>
<dbReference type="Pfam" id="PF13947">
    <property type="entry name" value="GUB_WAK_bind"/>
    <property type="match status" value="2"/>
</dbReference>
<organism evidence="19 20">
    <name type="scientific">Centaurea solstitialis</name>
    <name type="common">yellow star-thistle</name>
    <dbReference type="NCBI Taxonomy" id="347529"/>
    <lineage>
        <taxon>Eukaryota</taxon>
        <taxon>Viridiplantae</taxon>
        <taxon>Streptophyta</taxon>
        <taxon>Embryophyta</taxon>
        <taxon>Tracheophyta</taxon>
        <taxon>Spermatophyta</taxon>
        <taxon>Magnoliopsida</taxon>
        <taxon>eudicotyledons</taxon>
        <taxon>Gunneridae</taxon>
        <taxon>Pentapetalae</taxon>
        <taxon>asterids</taxon>
        <taxon>campanulids</taxon>
        <taxon>Asterales</taxon>
        <taxon>Asteraceae</taxon>
        <taxon>Carduoideae</taxon>
        <taxon>Cardueae</taxon>
        <taxon>Centaureinae</taxon>
        <taxon>Centaurea</taxon>
    </lineage>
</organism>
<evidence type="ECO:0000256" key="9">
    <source>
        <dbReference type="ARBA" id="ARBA00022840"/>
    </source>
</evidence>
<comment type="subcellular location">
    <subcellularLocation>
        <location evidence="1">Membrane</location>
        <topology evidence="1">Single-pass type I membrane protein</topology>
    </subcellularLocation>
</comment>
<reference evidence="19" key="1">
    <citation type="submission" date="2023-03" db="EMBL/GenBank/DDBJ databases">
        <title>Chromosome-scale reference genome and RAD-based genetic map of yellow starthistle (Centaurea solstitialis) reveal putative structural variation and QTLs associated with invader traits.</title>
        <authorList>
            <person name="Reatini B."/>
            <person name="Cang F.A."/>
            <person name="Jiang Q."/>
            <person name="Mckibben M.T.W."/>
            <person name="Barker M.S."/>
            <person name="Rieseberg L.H."/>
            <person name="Dlugosch K.M."/>
        </authorList>
    </citation>
    <scope>NUCLEOTIDE SEQUENCE</scope>
    <source>
        <strain evidence="19">CAN-66</strain>
        <tissue evidence="19">Leaf</tissue>
    </source>
</reference>
<protein>
    <recommendedName>
        <fullName evidence="2">non-specific serine/threonine protein kinase</fullName>
        <ecNumber evidence="2">2.7.11.1</ecNumber>
    </recommendedName>
</protein>
<dbReference type="PANTHER" id="PTHR27009">
    <property type="entry name" value="RUST RESISTANCE KINASE LR10-RELATED"/>
    <property type="match status" value="1"/>
</dbReference>
<evidence type="ECO:0000256" key="12">
    <source>
        <dbReference type="ARBA" id="ARBA00023180"/>
    </source>
</evidence>
<keyword evidence="7 15" id="KW-0547">Nucleotide-binding</keyword>
<evidence type="ECO:0000313" key="19">
    <source>
        <dbReference type="EMBL" id="KAJ9550678.1"/>
    </source>
</evidence>
<dbReference type="InterPro" id="IPR008271">
    <property type="entry name" value="Ser/Thr_kinase_AS"/>
</dbReference>
<evidence type="ECO:0000256" key="14">
    <source>
        <dbReference type="ARBA" id="ARBA00048679"/>
    </source>
</evidence>
<dbReference type="InterPro" id="IPR045874">
    <property type="entry name" value="LRK10/LRL21-25-like"/>
</dbReference>
<keyword evidence="20" id="KW-1185">Reference proteome</keyword>
<evidence type="ECO:0000256" key="6">
    <source>
        <dbReference type="ARBA" id="ARBA00022729"/>
    </source>
</evidence>
<comment type="catalytic activity">
    <reaction evidence="14">
        <text>L-seryl-[protein] + ATP = O-phospho-L-seryl-[protein] + ADP + H(+)</text>
        <dbReference type="Rhea" id="RHEA:17989"/>
        <dbReference type="Rhea" id="RHEA-COMP:9863"/>
        <dbReference type="Rhea" id="RHEA-COMP:11604"/>
        <dbReference type="ChEBI" id="CHEBI:15378"/>
        <dbReference type="ChEBI" id="CHEBI:29999"/>
        <dbReference type="ChEBI" id="CHEBI:30616"/>
        <dbReference type="ChEBI" id="CHEBI:83421"/>
        <dbReference type="ChEBI" id="CHEBI:456216"/>
        <dbReference type="EC" id="2.7.11.1"/>
    </reaction>
</comment>
<dbReference type="InterPro" id="IPR032872">
    <property type="entry name" value="WAK_assoc_C"/>
</dbReference>
<keyword evidence="11 16" id="KW-0472">Membrane</keyword>
<gene>
    <name evidence="19" type="ORF">OSB04_014723</name>
</gene>
<feature type="binding site" evidence="15">
    <location>
        <position position="368"/>
    </location>
    <ligand>
        <name>ATP</name>
        <dbReference type="ChEBI" id="CHEBI:30616"/>
    </ligand>
</feature>
<feature type="chain" id="PRO_5041367826" description="non-specific serine/threonine protein kinase" evidence="17">
    <location>
        <begin position="25"/>
        <end position="968"/>
    </location>
</feature>
<dbReference type="Gene3D" id="1.10.510.10">
    <property type="entry name" value="Transferase(Phosphotransferase) domain 1"/>
    <property type="match status" value="1"/>
</dbReference>
<dbReference type="FunFam" id="3.30.200.20:FF:000178">
    <property type="entry name" value="serine/threonine-protein kinase PBS1-like"/>
    <property type="match status" value="1"/>
</dbReference>
<keyword evidence="4" id="KW-0808">Transferase</keyword>
<keyword evidence="6 17" id="KW-0732">Signal</keyword>
<dbReference type="PROSITE" id="PS00107">
    <property type="entry name" value="PROTEIN_KINASE_ATP"/>
    <property type="match status" value="1"/>
</dbReference>
<dbReference type="InterPro" id="IPR000719">
    <property type="entry name" value="Prot_kinase_dom"/>
</dbReference>
<dbReference type="FunFam" id="1.10.510.10:FF:000590">
    <property type="entry name" value="PR5-like receptor kinase"/>
    <property type="match status" value="1"/>
</dbReference>
<dbReference type="GO" id="GO:0004674">
    <property type="term" value="F:protein serine/threonine kinase activity"/>
    <property type="evidence" value="ECO:0007669"/>
    <property type="project" value="UniProtKB-KW"/>
</dbReference>
<name>A0AA38SXT4_9ASTR</name>
<dbReference type="GO" id="GO:0005524">
    <property type="term" value="F:ATP binding"/>
    <property type="evidence" value="ECO:0007669"/>
    <property type="project" value="UniProtKB-UniRule"/>
</dbReference>
<dbReference type="SMART" id="SM00220">
    <property type="entry name" value="S_TKc"/>
    <property type="match status" value="1"/>
</dbReference>
<dbReference type="InterPro" id="IPR017441">
    <property type="entry name" value="Protein_kinase_ATP_BS"/>
</dbReference>
<dbReference type="InterPro" id="IPR025287">
    <property type="entry name" value="WAK_GUB"/>
</dbReference>
<evidence type="ECO:0000256" key="10">
    <source>
        <dbReference type="ARBA" id="ARBA00022989"/>
    </source>
</evidence>